<dbReference type="Proteomes" id="UP001314796">
    <property type="component" value="Unassembled WGS sequence"/>
</dbReference>
<feature type="coiled-coil region" evidence="1">
    <location>
        <begin position="804"/>
        <end position="903"/>
    </location>
</feature>
<name>A0ABS2NM61_9FIRM</name>
<evidence type="ECO:0008006" key="4">
    <source>
        <dbReference type="Google" id="ProtNLM"/>
    </source>
</evidence>
<dbReference type="RefSeq" id="WP_204400307.1">
    <property type="nucleotide sequence ID" value="NZ_JAFBEE010000002.1"/>
</dbReference>
<proteinExistence type="predicted"/>
<feature type="coiled-coil region" evidence="1">
    <location>
        <begin position="352"/>
        <end position="419"/>
    </location>
</feature>
<keyword evidence="1" id="KW-0175">Coiled coil</keyword>
<comment type="caution">
    <text evidence="2">The sequence shown here is derived from an EMBL/GenBank/DDBJ whole genome shotgun (WGS) entry which is preliminary data.</text>
</comment>
<keyword evidence="3" id="KW-1185">Reference proteome</keyword>
<evidence type="ECO:0000313" key="3">
    <source>
        <dbReference type="Proteomes" id="UP001314796"/>
    </source>
</evidence>
<sequence length="1481" mass="172858">MPKLSKIRLTGCKYEGMKKEHENSIFDLTKGGQPDHTLFTLFNGGGKGVMMQLIFQILLPETKWGKNHGNKVISMFYDQRNNLHPFTFHVVLEWVLDAVPERRLITGIAVKAIIKNTSGEEEEKTGLSYFLYTHEHENKGYFSVENLPLVDQQTGKAVDIEKLEAFIDERKRDFIKYSQASGRKTDSQYYKYLANRGIYRSEWINLKSINKLEGGAGDYFIGASDNKAIFDKKIIPVISENIKNYTHDEGDHLIEMFRSNLSITKDLPVLMKREGGYKDLLVEIRPLIENADSGSRFIDMKERLIDEGNDIYFILSEEQSRVLHEIHKWDQSEKKGKEEGINLEFKKNNLYYNKEKRDLDAVEKEALEAEEQFNEKSHELEDKEKELLLYQINEKVFHKKETEEKIKSKVEEKERLVAALDITDLKQRADELDDEIEMEWDKTKNDCSNHENQYLGFKNYIKQLVEENARKKKVYQSKVEELQNKINKFVLKEEALEKYKEKLGQYYDFMRLAFPDRILDDLNKENTEITSCINRLSDGIKNHQEKLATFNNDLVKLKYSLEMKDGRVKELKSKIDLQQRHELEIARKVSKRLFVSYEGGLLNHDWFAKKQRDLKVLELNKKQSLEETQRTIWEKNIDKSLNKEDYFIPNKDVILIKDEIKKLNIHVETGPEYLSALNQEEKMKVANETPGILYSVIIASQRDWEIIEKNINRNLFMNNMVPIYVRSQMKSNENRLFKMVAGLADGLVEESKYLNWKKSMEQEMENLSSIENNLKKDLEDIGEILQELNIIEKNDTAWTLNQNLKEEEASIADLVNVIGSKEEERTITEGKLKQLNGEYVENESKLEGLKNSIKEIEVYIEKIQEVNQDRLEITSVKRELLDIKQLISDIDMANEEIKEKLDTITGRYNEWNVSIKNLFNRVKSVYPEATYNTLIDQTYSNHRPPSFFLEEDKLLALVTERKIVDEDIAHKDSQIATIDVDLKYLNKDLGRFIDELEKLDSNWANFPYLNLPLIEIEMIIKIIDKKIKQLENEKTTLKSIVDTAKGSIKSSRKTLENKEEQIMKNHNKAPILLEIEIEDIKSEINNVERDIESNKKYLKLCDDELLKHNQMKTKIVINLSRIKTGYPLEPNKGKREQFLAAKVKESPDTVVEEWLRKCDSNKRKMEATILEGERYKSKFIKVITSKLEEDKLKEKIVNTIKEANIDKFKSNLTSFNSMEKHFQEELLRLSKDKKKAEDVMKQWTHRASLHIIRMIEALKSMVASMNYVNEQGYAFPLVKLKGAEGLPKEVSEIEYLLEEYFIESISKVLEKNEEISSIDDRTLRDIMGDKTIFSKGLKGRYPTLMVYKMSEKNEFRYARAREEYYTTWEAINKGEGDLPEGSGGQTLSVNTFVIMMLMSFKKKTVGNENPSTVLILDNPFGKASAKHVLDPIFEIARKLNFQLICFAAPEIIKVEISERFPVFWELKVQDGKIVHGGRVIK</sequence>
<accession>A0ABS2NM61</accession>
<feature type="coiled-coil region" evidence="1">
    <location>
        <begin position="465"/>
        <end position="502"/>
    </location>
</feature>
<gene>
    <name evidence="2" type="ORF">JOC73_000542</name>
</gene>
<dbReference type="EMBL" id="JAFBEE010000002">
    <property type="protein sequence ID" value="MBM7614033.1"/>
    <property type="molecule type" value="Genomic_DNA"/>
</dbReference>
<protein>
    <recommendedName>
        <fullName evidence="4">Chromosome segregation ATPase</fullName>
    </recommendedName>
</protein>
<evidence type="ECO:0000256" key="1">
    <source>
        <dbReference type="SAM" id="Coils"/>
    </source>
</evidence>
<evidence type="ECO:0000313" key="2">
    <source>
        <dbReference type="EMBL" id="MBM7614033.1"/>
    </source>
</evidence>
<organism evidence="2 3">
    <name type="scientific">Alkaliphilus hydrothermalis</name>
    <dbReference type="NCBI Taxonomy" id="1482730"/>
    <lineage>
        <taxon>Bacteria</taxon>
        <taxon>Bacillati</taxon>
        <taxon>Bacillota</taxon>
        <taxon>Clostridia</taxon>
        <taxon>Peptostreptococcales</taxon>
        <taxon>Natronincolaceae</taxon>
        <taxon>Alkaliphilus</taxon>
    </lineage>
</organism>
<feature type="coiled-coil region" evidence="1">
    <location>
        <begin position="1013"/>
        <end position="1097"/>
    </location>
</feature>
<reference evidence="2 3" key="1">
    <citation type="submission" date="2021-01" db="EMBL/GenBank/DDBJ databases">
        <title>Genomic Encyclopedia of Type Strains, Phase IV (KMG-IV): sequencing the most valuable type-strain genomes for metagenomic binning, comparative biology and taxonomic classification.</title>
        <authorList>
            <person name="Goeker M."/>
        </authorList>
    </citation>
    <scope>NUCLEOTIDE SEQUENCE [LARGE SCALE GENOMIC DNA]</scope>
    <source>
        <strain evidence="2 3">DSM 25890</strain>
    </source>
</reference>